<sequence length="82" mass="8904">MNRVEVLLLLVAALIISGCSSAPTCDELAFYESAEGGKRIVAPEDLDDLDEYKEMVIPEASPRPPRDLNAGCINLPPTMKTE</sequence>
<protein>
    <recommendedName>
        <fullName evidence="4">Secreted protein</fullName>
    </recommendedName>
</protein>
<proteinExistence type="predicted"/>
<organism evidence="3">
    <name type="scientific">uncultured Woeseiaceae bacterium</name>
    <dbReference type="NCBI Taxonomy" id="1983305"/>
    <lineage>
        <taxon>Bacteria</taxon>
        <taxon>Pseudomonadati</taxon>
        <taxon>Pseudomonadota</taxon>
        <taxon>Gammaproteobacteria</taxon>
        <taxon>Woeseiales</taxon>
        <taxon>Woeseiaceae</taxon>
        <taxon>environmental samples</taxon>
    </lineage>
</organism>
<dbReference type="EMBL" id="LR633967">
    <property type="protein sequence ID" value="VUX55637.1"/>
    <property type="molecule type" value="Genomic_DNA"/>
</dbReference>
<gene>
    <name evidence="3" type="ORF">JTBM06_V1_60031</name>
</gene>
<reference evidence="3" key="1">
    <citation type="submission" date="2019-07" db="EMBL/GenBank/DDBJ databases">
        <authorList>
            <person name="Weber M."/>
            <person name="Kostadinov I."/>
            <person name="Kostadinov D I."/>
        </authorList>
    </citation>
    <scope>NUCLEOTIDE SEQUENCE</scope>
    <source>
        <strain evidence="3">Gfbio:sag-sample-m06:053724c1-46a9-4a36-b237-ea2bf867836b</strain>
    </source>
</reference>
<name>A0A7D9D4F7_9GAMM</name>
<dbReference type="PROSITE" id="PS51257">
    <property type="entry name" value="PROKAR_LIPOPROTEIN"/>
    <property type="match status" value="1"/>
</dbReference>
<keyword evidence="2" id="KW-0732">Signal</keyword>
<evidence type="ECO:0000313" key="3">
    <source>
        <dbReference type="EMBL" id="VUX55637.1"/>
    </source>
</evidence>
<dbReference type="AlphaFoldDB" id="A0A7D9D4F7"/>
<feature type="chain" id="PRO_5028153239" description="Secreted protein" evidence="2">
    <location>
        <begin position="23"/>
        <end position="82"/>
    </location>
</feature>
<evidence type="ECO:0008006" key="4">
    <source>
        <dbReference type="Google" id="ProtNLM"/>
    </source>
</evidence>
<evidence type="ECO:0000256" key="1">
    <source>
        <dbReference type="SAM" id="MobiDB-lite"/>
    </source>
</evidence>
<feature type="signal peptide" evidence="2">
    <location>
        <begin position="1"/>
        <end position="22"/>
    </location>
</feature>
<feature type="region of interest" description="Disordered" evidence="1">
    <location>
        <begin position="59"/>
        <end position="82"/>
    </location>
</feature>
<evidence type="ECO:0000256" key="2">
    <source>
        <dbReference type="SAM" id="SignalP"/>
    </source>
</evidence>
<accession>A0A7D9D4F7</accession>